<dbReference type="Gene3D" id="3.30.70.1350">
    <property type="entry name" value="Cation efflux protein, cytoplasmic domain"/>
    <property type="match status" value="1"/>
</dbReference>
<reference evidence="10" key="1">
    <citation type="submission" date="2022-12" db="EMBL/GenBank/DDBJ databases">
        <title>Paracoccus onchidii sp. nov., isolated from a marine invertebrate from the South China Sea.</title>
        <authorList>
            <person name="Xu S."/>
            <person name="Liu Z."/>
            <person name="Xu Y."/>
        </authorList>
    </citation>
    <scope>NUCLEOTIDE SEQUENCE</scope>
    <source>
        <strain evidence="10">Z330</strain>
    </source>
</reference>
<feature type="transmembrane region" description="Helical" evidence="7">
    <location>
        <begin position="7"/>
        <end position="26"/>
    </location>
</feature>
<organism evidence="10 11">
    <name type="scientific">Paracoccus onchidii</name>
    <dbReference type="NCBI Taxonomy" id="3017813"/>
    <lineage>
        <taxon>Bacteria</taxon>
        <taxon>Pseudomonadati</taxon>
        <taxon>Pseudomonadota</taxon>
        <taxon>Alphaproteobacteria</taxon>
        <taxon>Rhodobacterales</taxon>
        <taxon>Paracoccaceae</taxon>
        <taxon>Paracoccus</taxon>
    </lineage>
</organism>
<dbReference type="SUPFAM" id="SSF160240">
    <property type="entry name" value="Cation efflux protein cytoplasmic domain-like"/>
    <property type="match status" value="1"/>
</dbReference>
<feature type="transmembrane region" description="Helical" evidence="7">
    <location>
        <begin position="75"/>
        <end position="93"/>
    </location>
</feature>
<keyword evidence="5 7" id="KW-1133">Transmembrane helix</keyword>
<keyword evidence="3" id="KW-0813">Transport</keyword>
<evidence type="ECO:0000313" key="10">
    <source>
        <dbReference type="EMBL" id="MDB6177601.1"/>
    </source>
</evidence>
<evidence type="ECO:0000256" key="3">
    <source>
        <dbReference type="ARBA" id="ARBA00022448"/>
    </source>
</evidence>
<name>A0ABT4ZFW6_9RHOB</name>
<feature type="domain" description="Cation efflux protein cytoplasmic" evidence="9">
    <location>
        <begin position="207"/>
        <end position="283"/>
    </location>
</feature>
<dbReference type="InterPro" id="IPR027470">
    <property type="entry name" value="Cation_efflux_CTD"/>
</dbReference>
<dbReference type="EMBL" id="JAQBIE010000009">
    <property type="protein sequence ID" value="MDB6177601.1"/>
    <property type="molecule type" value="Genomic_DNA"/>
</dbReference>
<comment type="caution">
    <text evidence="10">The sequence shown here is derived from an EMBL/GenBank/DDBJ whole genome shotgun (WGS) entry which is preliminary data.</text>
</comment>
<dbReference type="NCBIfam" id="TIGR01297">
    <property type="entry name" value="CDF"/>
    <property type="match status" value="1"/>
</dbReference>
<dbReference type="Proteomes" id="UP001165641">
    <property type="component" value="Unassembled WGS sequence"/>
</dbReference>
<proteinExistence type="inferred from homology"/>
<dbReference type="InterPro" id="IPR050291">
    <property type="entry name" value="CDF_Transporter"/>
</dbReference>
<feature type="transmembrane region" description="Helical" evidence="7">
    <location>
        <begin position="38"/>
        <end position="55"/>
    </location>
</feature>
<sequence length="295" mass="31059">MNSTIKLAVGSILIGLIVLALKLVAWRLTDSVALLSDALESTVNVATAIAVLIAIRVAARPADAGHPYGHHKAEFFSAVLEGVMIILAALLIMREAFRGFMSPPALDAPLTGLAINALAGAINGVWCWVLISRGRALSSPALLADGRHLLTDVVSSAGVLVGVGLAGLTGWAILDPLLAAIIGLHILWSGWKVIASSLSGLMDEAVPDDILSQIRQIISDRASGAIEAHDLRTRHAGKVTFIDFHLVVDGGISVDAAHEICDRIETSLLELLPEAEITIHVEPDHKAKHTGVMVI</sequence>
<feature type="transmembrane region" description="Helical" evidence="7">
    <location>
        <begin position="113"/>
        <end position="131"/>
    </location>
</feature>
<comment type="similarity">
    <text evidence="2">Belongs to the cation diffusion facilitator (CDF) transporter (TC 2.A.4) family.</text>
</comment>
<evidence type="ECO:0000313" key="11">
    <source>
        <dbReference type="Proteomes" id="UP001165641"/>
    </source>
</evidence>
<feature type="domain" description="Cation efflux protein transmembrane" evidence="8">
    <location>
        <begin position="11"/>
        <end position="202"/>
    </location>
</feature>
<feature type="transmembrane region" description="Helical" evidence="7">
    <location>
        <begin position="152"/>
        <end position="171"/>
    </location>
</feature>
<accession>A0ABT4ZFW6</accession>
<gene>
    <name evidence="10" type="ORF">PAF17_08745</name>
</gene>
<evidence type="ECO:0000256" key="7">
    <source>
        <dbReference type="SAM" id="Phobius"/>
    </source>
</evidence>
<dbReference type="SUPFAM" id="SSF161111">
    <property type="entry name" value="Cation efflux protein transmembrane domain-like"/>
    <property type="match status" value="1"/>
</dbReference>
<dbReference type="InterPro" id="IPR058533">
    <property type="entry name" value="Cation_efflux_TM"/>
</dbReference>
<dbReference type="Pfam" id="PF01545">
    <property type="entry name" value="Cation_efflux"/>
    <property type="match status" value="1"/>
</dbReference>
<evidence type="ECO:0000256" key="5">
    <source>
        <dbReference type="ARBA" id="ARBA00022989"/>
    </source>
</evidence>
<dbReference type="InterPro" id="IPR027469">
    <property type="entry name" value="Cation_efflux_TMD_sf"/>
</dbReference>
<evidence type="ECO:0000256" key="4">
    <source>
        <dbReference type="ARBA" id="ARBA00022692"/>
    </source>
</evidence>
<keyword evidence="11" id="KW-1185">Reference proteome</keyword>
<dbReference type="InterPro" id="IPR036837">
    <property type="entry name" value="Cation_efflux_CTD_sf"/>
</dbReference>
<dbReference type="PANTHER" id="PTHR43840:SF15">
    <property type="entry name" value="MITOCHONDRIAL METAL TRANSPORTER 1-RELATED"/>
    <property type="match status" value="1"/>
</dbReference>
<dbReference type="InterPro" id="IPR002524">
    <property type="entry name" value="Cation_efflux"/>
</dbReference>
<keyword evidence="6 7" id="KW-0472">Membrane</keyword>
<dbReference type="Pfam" id="PF16916">
    <property type="entry name" value="ZT_dimer"/>
    <property type="match status" value="1"/>
</dbReference>
<evidence type="ECO:0000256" key="1">
    <source>
        <dbReference type="ARBA" id="ARBA00004141"/>
    </source>
</evidence>
<evidence type="ECO:0000256" key="2">
    <source>
        <dbReference type="ARBA" id="ARBA00008114"/>
    </source>
</evidence>
<dbReference type="RefSeq" id="WP_271888714.1">
    <property type="nucleotide sequence ID" value="NZ_JAQBIE010000009.1"/>
</dbReference>
<keyword evidence="4 7" id="KW-0812">Transmembrane</keyword>
<evidence type="ECO:0000256" key="6">
    <source>
        <dbReference type="ARBA" id="ARBA00023136"/>
    </source>
</evidence>
<protein>
    <submittedName>
        <fullName evidence="10">Cation diffusion facilitator family transporter</fullName>
    </submittedName>
</protein>
<evidence type="ECO:0000259" key="9">
    <source>
        <dbReference type="Pfam" id="PF16916"/>
    </source>
</evidence>
<dbReference type="PANTHER" id="PTHR43840">
    <property type="entry name" value="MITOCHONDRIAL METAL TRANSPORTER 1-RELATED"/>
    <property type="match status" value="1"/>
</dbReference>
<comment type="subcellular location">
    <subcellularLocation>
        <location evidence="1">Membrane</location>
        <topology evidence="1">Multi-pass membrane protein</topology>
    </subcellularLocation>
</comment>
<dbReference type="Gene3D" id="1.20.1510.10">
    <property type="entry name" value="Cation efflux protein transmembrane domain"/>
    <property type="match status" value="1"/>
</dbReference>
<evidence type="ECO:0000259" key="8">
    <source>
        <dbReference type="Pfam" id="PF01545"/>
    </source>
</evidence>